<comment type="caution">
    <text evidence="1">The sequence shown here is derived from an EMBL/GenBank/DDBJ whole genome shotgun (WGS) entry which is preliminary data.</text>
</comment>
<keyword evidence="2" id="KW-1185">Reference proteome</keyword>
<dbReference type="Proteomes" id="UP000030832">
    <property type="component" value="Unassembled WGS sequence"/>
</dbReference>
<dbReference type="AlphaFoldDB" id="A0A0B0IJB4"/>
<dbReference type="RefSeq" id="WP_034626986.1">
    <property type="nucleotide sequence ID" value="NZ_JRJU01000005.1"/>
</dbReference>
<protein>
    <submittedName>
        <fullName evidence="1">Uncharacterized protein</fullName>
    </submittedName>
</protein>
<proteinExistence type="predicted"/>
<accession>A0A0B0IJB4</accession>
<organism evidence="1 2">
    <name type="scientific">Halalkalibacter okhensis</name>
    <dbReference type="NCBI Taxonomy" id="333138"/>
    <lineage>
        <taxon>Bacteria</taxon>
        <taxon>Bacillati</taxon>
        <taxon>Bacillota</taxon>
        <taxon>Bacilli</taxon>
        <taxon>Bacillales</taxon>
        <taxon>Bacillaceae</taxon>
        <taxon>Halalkalibacter</taxon>
    </lineage>
</organism>
<dbReference type="STRING" id="333138.LQ50_06120"/>
<reference evidence="1 2" key="1">
    <citation type="submission" date="2014-09" db="EMBL/GenBank/DDBJ databases">
        <title>Genome sequencing and annotation of Bacillus Okhensis strain Kh10-101T.</title>
        <authorList>
            <person name="Prakash J.S."/>
        </authorList>
    </citation>
    <scope>NUCLEOTIDE SEQUENCE [LARGE SCALE GENOMIC DNA]</scope>
    <source>
        <strain evidence="2">Kh10-101T</strain>
    </source>
</reference>
<sequence length="303" mass="36104">MELLEWLKENYQWRDVKFVNEALIETDHGRKRLRYWSDKALLDWHITWRDKCSVTPYMLTDRMIRNKEQAPAIEWKEGWVTVHDDLEQPFQPLKKEDKIGQLIGNMIHYGLHAAPDIKPKPRKEPEFRTLYSHLSYFNEKDRAFIRALLRESDQRMKKARMLKEQVKEEKIPLIDPVSSSDQVKKVYDVIIWYGSKQNPELGYYSLREFLSSWLEEYGKESLTRLVSAIIEHEKVSRDQALVLLIECLKVYELDRLIAVVKRNVTDQEIAEELQKVSSEWERSKELVQVISSLIDKKKKVLTQ</sequence>
<dbReference type="EMBL" id="JRJU01000005">
    <property type="protein sequence ID" value="KHF40962.1"/>
    <property type="molecule type" value="Genomic_DNA"/>
</dbReference>
<evidence type="ECO:0000313" key="2">
    <source>
        <dbReference type="Proteomes" id="UP000030832"/>
    </source>
</evidence>
<gene>
    <name evidence="1" type="ORF">LQ50_06120</name>
</gene>
<dbReference type="eggNOG" id="ENOG50340KT">
    <property type="taxonomic scope" value="Bacteria"/>
</dbReference>
<dbReference type="OrthoDB" id="2986701at2"/>
<name>A0A0B0IJB4_9BACI</name>
<evidence type="ECO:0000313" key="1">
    <source>
        <dbReference type="EMBL" id="KHF40962.1"/>
    </source>
</evidence>